<dbReference type="EMBL" id="KN822027">
    <property type="protein sequence ID" value="KIM64626.1"/>
    <property type="molecule type" value="Genomic_DNA"/>
</dbReference>
<proteinExistence type="predicted"/>
<evidence type="ECO:0000313" key="2">
    <source>
        <dbReference type="EMBL" id="KIM64626.1"/>
    </source>
</evidence>
<dbReference type="Proteomes" id="UP000053989">
    <property type="component" value="Unassembled WGS sequence"/>
</dbReference>
<name>A0A0C3E9J6_9AGAM</name>
<evidence type="ECO:0000256" key="1">
    <source>
        <dbReference type="SAM" id="SignalP"/>
    </source>
</evidence>
<sequence>MATCIVAWLQFTLRHRAHSILVCLCLDAPSTAIHSSGRTTESNHDLVGHHPKTWRESTACTEGYLVCYVKTDDITDGLTVGCVERIRNMYQDNGSVSYVQYNLTT</sequence>
<gene>
    <name evidence="2" type="ORF">SCLCIDRAFT_1213127</name>
</gene>
<reference evidence="3" key="2">
    <citation type="submission" date="2015-01" db="EMBL/GenBank/DDBJ databases">
        <title>Evolutionary Origins and Diversification of the Mycorrhizal Mutualists.</title>
        <authorList>
            <consortium name="DOE Joint Genome Institute"/>
            <consortium name="Mycorrhizal Genomics Consortium"/>
            <person name="Kohler A."/>
            <person name="Kuo A."/>
            <person name="Nagy L.G."/>
            <person name="Floudas D."/>
            <person name="Copeland A."/>
            <person name="Barry K.W."/>
            <person name="Cichocki N."/>
            <person name="Veneault-Fourrey C."/>
            <person name="LaButti K."/>
            <person name="Lindquist E.A."/>
            <person name="Lipzen A."/>
            <person name="Lundell T."/>
            <person name="Morin E."/>
            <person name="Murat C."/>
            <person name="Riley R."/>
            <person name="Ohm R."/>
            <person name="Sun H."/>
            <person name="Tunlid A."/>
            <person name="Henrissat B."/>
            <person name="Grigoriev I.V."/>
            <person name="Hibbett D.S."/>
            <person name="Martin F."/>
        </authorList>
    </citation>
    <scope>NUCLEOTIDE SEQUENCE [LARGE SCALE GENOMIC DNA]</scope>
    <source>
        <strain evidence="3">Foug A</strain>
    </source>
</reference>
<dbReference type="InParanoid" id="A0A0C3E9J6"/>
<keyword evidence="3" id="KW-1185">Reference proteome</keyword>
<organism evidence="2 3">
    <name type="scientific">Scleroderma citrinum Foug A</name>
    <dbReference type="NCBI Taxonomy" id="1036808"/>
    <lineage>
        <taxon>Eukaryota</taxon>
        <taxon>Fungi</taxon>
        <taxon>Dikarya</taxon>
        <taxon>Basidiomycota</taxon>
        <taxon>Agaricomycotina</taxon>
        <taxon>Agaricomycetes</taxon>
        <taxon>Agaricomycetidae</taxon>
        <taxon>Boletales</taxon>
        <taxon>Sclerodermatineae</taxon>
        <taxon>Sclerodermataceae</taxon>
        <taxon>Scleroderma</taxon>
    </lineage>
</organism>
<reference evidence="2 3" key="1">
    <citation type="submission" date="2014-04" db="EMBL/GenBank/DDBJ databases">
        <authorList>
            <consortium name="DOE Joint Genome Institute"/>
            <person name="Kuo A."/>
            <person name="Kohler A."/>
            <person name="Nagy L.G."/>
            <person name="Floudas D."/>
            <person name="Copeland A."/>
            <person name="Barry K.W."/>
            <person name="Cichocki N."/>
            <person name="Veneault-Fourrey C."/>
            <person name="LaButti K."/>
            <person name="Lindquist E.A."/>
            <person name="Lipzen A."/>
            <person name="Lundell T."/>
            <person name="Morin E."/>
            <person name="Murat C."/>
            <person name="Sun H."/>
            <person name="Tunlid A."/>
            <person name="Henrissat B."/>
            <person name="Grigoriev I.V."/>
            <person name="Hibbett D.S."/>
            <person name="Martin F."/>
            <person name="Nordberg H.P."/>
            <person name="Cantor M.N."/>
            <person name="Hua S.X."/>
        </authorList>
    </citation>
    <scope>NUCLEOTIDE SEQUENCE [LARGE SCALE GENOMIC DNA]</scope>
    <source>
        <strain evidence="2 3">Foug A</strain>
    </source>
</reference>
<dbReference type="HOGENOM" id="CLU_2238205_0_0_1"/>
<accession>A0A0C3E9J6</accession>
<evidence type="ECO:0008006" key="4">
    <source>
        <dbReference type="Google" id="ProtNLM"/>
    </source>
</evidence>
<feature type="chain" id="PRO_5002163751" description="Secreted protein" evidence="1">
    <location>
        <begin position="20"/>
        <end position="105"/>
    </location>
</feature>
<feature type="signal peptide" evidence="1">
    <location>
        <begin position="1"/>
        <end position="19"/>
    </location>
</feature>
<keyword evidence="1" id="KW-0732">Signal</keyword>
<dbReference type="AlphaFoldDB" id="A0A0C3E9J6"/>
<protein>
    <recommendedName>
        <fullName evidence="4">Secreted protein</fullName>
    </recommendedName>
</protein>
<evidence type="ECO:0000313" key="3">
    <source>
        <dbReference type="Proteomes" id="UP000053989"/>
    </source>
</evidence>